<keyword evidence="1" id="KW-0812">Transmembrane</keyword>
<dbReference type="PANTHER" id="PTHR35337">
    <property type="entry name" value="SLR1478 PROTEIN"/>
    <property type="match status" value="1"/>
</dbReference>
<protein>
    <submittedName>
        <fullName evidence="2">Uncharacterized membrane protein SpoIIM, required for sporulation</fullName>
    </submittedName>
</protein>
<feature type="transmembrane region" description="Helical" evidence="1">
    <location>
        <begin position="286"/>
        <end position="307"/>
    </location>
</feature>
<dbReference type="InterPro" id="IPR002798">
    <property type="entry name" value="SpoIIM-like"/>
</dbReference>
<dbReference type="RefSeq" id="WP_072835705.1">
    <property type="nucleotide sequence ID" value="NZ_FQUU01000010.1"/>
</dbReference>
<dbReference type="OrthoDB" id="9800053at2"/>
<dbReference type="AlphaFoldDB" id="A0A1M5BDC9"/>
<dbReference type="PANTHER" id="PTHR35337:SF1">
    <property type="entry name" value="SLR1478 PROTEIN"/>
    <property type="match status" value="1"/>
</dbReference>
<accession>A0A1M5BDC9</accession>
<feature type="transmembrane region" description="Helical" evidence="1">
    <location>
        <begin position="163"/>
        <end position="184"/>
    </location>
</feature>
<feature type="transmembrane region" description="Helical" evidence="1">
    <location>
        <begin position="259"/>
        <end position="280"/>
    </location>
</feature>
<dbReference type="Pfam" id="PF01944">
    <property type="entry name" value="SpoIIM"/>
    <property type="match status" value="1"/>
</dbReference>
<keyword evidence="1" id="KW-1133">Transmembrane helix</keyword>
<dbReference type="STRING" id="1121884.SAMN02745131_02533"/>
<sequence>MREGLFIKKNKDRWERVQQESAQGADEMATDFVKLVDDLAYAKTFYPTSRVTRYINSLAARIYLKIYQNRREESNRLLKFWRYDVPLTVKKHHTIILIAFIIFALFFSVGFFSASHEPGFVREVLGDNYVNMTEDNIEKGNPFGVYQDPNSFVMFMRIMVNNILVSFIYFFRGIVLGIPSLVSLGKESIRLGAFEHMFYVKGLAGKAVTTVLIHGMLELTAIIIACAAGVVMGTSFLFPGTRRRVDAFREGTKDGIKMIIGLVPVFVLAALFEGFVTRYYKMPLPLNLALLFSSVVFIVWYFIIYPARLSASTQEPKEVHA</sequence>
<evidence type="ECO:0000313" key="3">
    <source>
        <dbReference type="Proteomes" id="UP000184048"/>
    </source>
</evidence>
<proteinExistence type="predicted"/>
<feature type="transmembrane region" description="Helical" evidence="1">
    <location>
        <begin position="196"/>
        <end position="213"/>
    </location>
</feature>
<reference evidence="2 3" key="1">
    <citation type="submission" date="2016-11" db="EMBL/GenBank/DDBJ databases">
        <authorList>
            <person name="Jaros S."/>
            <person name="Januszkiewicz K."/>
            <person name="Wedrychowicz H."/>
        </authorList>
    </citation>
    <scope>NUCLEOTIDE SEQUENCE [LARGE SCALE GENOMIC DNA]</scope>
    <source>
        <strain evidence="2 3">DSM 18119</strain>
    </source>
</reference>
<keyword evidence="1" id="KW-0472">Membrane</keyword>
<feature type="transmembrane region" description="Helical" evidence="1">
    <location>
        <begin position="219"/>
        <end position="238"/>
    </location>
</feature>
<evidence type="ECO:0000313" key="2">
    <source>
        <dbReference type="EMBL" id="SHF40519.1"/>
    </source>
</evidence>
<keyword evidence="3" id="KW-1185">Reference proteome</keyword>
<gene>
    <name evidence="2" type="ORF">SAMN02745131_02533</name>
</gene>
<dbReference type="EMBL" id="FQUU01000010">
    <property type="protein sequence ID" value="SHF40519.1"/>
    <property type="molecule type" value="Genomic_DNA"/>
</dbReference>
<organism evidence="2 3">
    <name type="scientific">Flavisolibacter ginsengisoli DSM 18119</name>
    <dbReference type="NCBI Taxonomy" id="1121884"/>
    <lineage>
        <taxon>Bacteria</taxon>
        <taxon>Pseudomonadati</taxon>
        <taxon>Bacteroidota</taxon>
        <taxon>Chitinophagia</taxon>
        <taxon>Chitinophagales</taxon>
        <taxon>Chitinophagaceae</taxon>
        <taxon>Flavisolibacter</taxon>
    </lineage>
</organism>
<evidence type="ECO:0000256" key="1">
    <source>
        <dbReference type="SAM" id="Phobius"/>
    </source>
</evidence>
<name>A0A1M5BDC9_9BACT</name>
<feature type="transmembrane region" description="Helical" evidence="1">
    <location>
        <begin position="95"/>
        <end position="114"/>
    </location>
</feature>
<dbReference type="Proteomes" id="UP000184048">
    <property type="component" value="Unassembled WGS sequence"/>
</dbReference>